<gene>
    <name evidence="1" type="ORF">BCR44DRAFT_43639</name>
</gene>
<accession>A0A1Y2HZF8</accession>
<name>A0A1Y2HZF8_9FUNG</name>
<proteinExistence type="predicted"/>
<dbReference type="AlphaFoldDB" id="A0A1Y2HZF8"/>
<comment type="caution">
    <text evidence="1">The sequence shown here is derived from an EMBL/GenBank/DDBJ whole genome shotgun (WGS) entry which is preliminary data.</text>
</comment>
<keyword evidence="2" id="KW-1185">Reference proteome</keyword>
<dbReference type="Proteomes" id="UP000193411">
    <property type="component" value="Unassembled WGS sequence"/>
</dbReference>
<evidence type="ECO:0000313" key="2">
    <source>
        <dbReference type="Proteomes" id="UP000193411"/>
    </source>
</evidence>
<reference evidence="1 2" key="1">
    <citation type="submission" date="2016-07" db="EMBL/GenBank/DDBJ databases">
        <title>Pervasive Adenine N6-methylation of Active Genes in Fungi.</title>
        <authorList>
            <consortium name="DOE Joint Genome Institute"/>
            <person name="Mondo S.J."/>
            <person name="Dannebaum R.O."/>
            <person name="Kuo R.C."/>
            <person name="Labutti K."/>
            <person name="Haridas S."/>
            <person name="Kuo A."/>
            <person name="Salamov A."/>
            <person name="Ahrendt S.R."/>
            <person name="Lipzen A."/>
            <person name="Sullivan W."/>
            <person name="Andreopoulos W.B."/>
            <person name="Clum A."/>
            <person name="Lindquist E."/>
            <person name="Daum C."/>
            <person name="Ramamoorthy G.K."/>
            <person name="Gryganskyi A."/>
            <person name="Culley D."/>
            <person name="Magnuson J.K."/>
            <person name="James T.Y."/>
            <person name="O'Malley M.A."/>
            <person name="Stajich J.E."/>
            <person name="Spatafora J.W."/>
            <person name="Visel A."/>
            <person name="Grigoriev I.V."/>
        </authorList>
    </citation>
    <scope>NUCLEOTIDE SEQUENCE [LARGE SCALE GENOMIC DNA]</scope>
    <source>
        <strain evidence="1 2">PL171</strain>
    </source>
</reference>
<protein>
    <recommendedName>
        <fullName evidence="3">F-box domain-containing protein</fullName>
    </recommendedName>
</protein>
<dbReference type="InterPro" id="IPR032675">
    <property type="entry name" value="LRR_dom_sf"/>
</dbReference>
<evidence type="ECO:0008006" key="3">
    <source>
        <dbReference type="Google" id="ProtNLM"/>
    </source>
</evidence>
<organism evidence="1 2">
    <name type="scientific">Catenaria anguillulae PL171</name>
    <dbReference type="NCBI Taxonomy" id="765915"/>
    <lineage>
        <taxon>Eukaryota</taxon>
        <taxon>Fungi</taxon>
        <taxon>Fungi incertae sedis</taxon>
        <taxon>Blastocladiomycota</taxon>
        <taxon>Blastocladiomycetes</taxon>
        <taxon>Blastocladiales</taxon>
        <taxon>Catenariaceae</taxon>
        <taxon>Catenaria</taxon>
    </lineage>
</organism>
<dbReference type="SUPFAM" id="SSF52047">
    <property type="entry name" value="RNI-like"/>
    <property type="match status" value="1"/>
</dbReference>
<dbReference type="Gene3D" id="3.80.10.10">
    <property type="entry name" value="Ribonuclease Inhibitor"/>
    <property type="match status" value="1"/>
</dbReference>
<dbReference type="EMBL" id="MCFL01000008">
    <property type="protein sequence ID" value="ORZ38552.1"/>
    <property type="molecule type" value="Genomic_DNA"/>
</dbReference>
<sequence>MQSWLGPMTRHPNPTTMYPSMYEFDEGEINLRVTKSSGPHFTRHLSSLLHLTTQLESLTLKQLKSIDVPHLLTILASSCSSLHTLSISELDNACRPIGVQRWGYDYLPITTSITQSLSTLASLHTLKLDDVESTTMSALLVQHLACPLLTSLSLCNKLSAQHNRPPGRICWLAFTAHAVGQIDGAGYNQLR</sequence>
<evidence type="ECO:0000313" key="1">
    <source>
        <dbReference type="EMBL" id="ORZ38552.1"/>
    </source>
</evidence>